<comment type="caution">
    <text evidence="1">The sequence shown here is derived from an EMBL/GenBank/DDBJ whole genome shotgun (WGS) entry which is preliminary data.</text>
</comment>
<protein>
    <submittedName>
        <fullName evidence="1">Uncharacterized protein</fullName>
    </submittedName>
</protein>
<name>A0ACC1SFV4_9APHY</name>
<dbReference type="Proteomes" id="UP001148662">
    <property type="component" value="Unassembled WGS sequence"/>
</dbReference>
<sequence length="585" mass="64773">MSADDNEERRQLADIQNQLQRARQAMGTAPSAMRLRKDALEKLIALVHSPYSSLKSIAAGNIKWFIKEARDLEDDAINAVYDLCEDQDPRVRKDGYRAITQVSREQKKWVKRNADSPCAGGVTLAIQSSHGLPMDKLTSRTDEPEEVEVVEQQLTEHLDMDPKVTLGVLCDQIVPPEDAVDDEDQAIRDRLRSLVLGFMVGRAKRAIVERHAGVAEKVFAEGLMKTMFKLPPADINIIVKDIVLSLPSYSRYSQHGDELLDIVLVEAKASVKSEELSPQTKTRQYLSLAAYLAIEKRVARPTNLLQFYCQNFASRIVLLKFTEEMRVFVIENFANALSSLQENAPKMATPSAEEVIHLRNNTIDACPGLFAVGIFIVIQFIGTDTTQVFTELPNAQHKPWQACKTLLQACARRKTESAWTPPGTLSPLLQKIESQAEAQEDDKDLMQEVTNLIRSLVDQPKASPKPRSSPMPPPAPISSTNNVAAKGMTTSNKLNGGVVLIKRKREDSSTSQRQPAASNQAQANHIRRSTADRERKESSQDARARSQTAPTPGSSSRSTPAAEQGPPIETQERSGRRGVGAHAFE</sequence>
<gene>
    <name evidence="1" type="ORF">NM688_g6450</name>
</gene>
<evidence type="ECO:0000313" key="1">
    <source>
        <dbReference type="EMBL" id="KAJ3538874.1"/>
    </source>
</evidence>
<keyword evidence="2" id="KW-1185">Reference proteome</keyword>
<accession>A0ACC1SFV4</accession>
<dbReference type="EMBL" id="JANHOG010001332">
    <property type="protein sequence ID" value="KAJ3538874.1"/>
    <property type="molecule type" value="Genomic_DNA"/>
</dbReference>
<proteinExistence type="predicted"/>
<evidence type="ECO:0000313" key="2">
    <source>
        <dbReference type="Proteomes" id="UP001148662"/>
    </source>
</evidence>
<organism evidence="1 2">
    <name type="scientific">Phlebia brevispora</name>
    <dbReference type="NCBI Taxonomy" id="194682"/>
    <lineage>
        <taxon>Eukaryota</taxon>
        <taxon>Fungi</taxon>
        <taxon>Dikarya</taxon>
        <taxon>Basidiomycota</taxon>
        <taxon>Agaricomycotina</taxon>
        <taxon>Agaricomycetes</taxon>
        <taxon>Polyporales</taxon>
        <taxon>Meruliaceae</taxon>
        <taxon>Phlebia</taxon>
    </lineage>
</organism>
<reference evidence="1" key="1">
    <citation type="submission" date="2022-07" db="EMBL/GenBank/DDBJ databases">
        <title>Genome Sequence of Phlebia brevispora.</title>
        <authorList>
            <person name="Buettner E."/>
        </authorList>
    </citation>
    <scope>NUCLEOTIDE SEQUENCE</scope>
    <source>
        <strain evidence="1">MPL23</strain>
    </source>
</reference>